<accession>A0ABP0W120</accession>
<dbReference type="Pfam" id="PF24758">
    <property type="entry name" value="LRR_At5g56370"/>
    <property type="match status" value="1"/>
</dbReference>
<dbReference type="InterPro" id="IPR055411">
    <property type="entry name" value="LRR_FXL15/At3g58940/PEG3-like"/>
</dbReference>
<dbReference type="EMBL" id="OZ020108">
    <property type="protein sequence ID" value="CAK9260434.1"/>
    <property type="molecule type" value="Genomic_DNA"/>
</dbReference>
<gene>
    <name evidence="2" type="ORF">CSSPJE1EN1_LOCUS5912</name>
</gene>
<protein>
    <recommendedName>
        <fullName evidence="1">F-box/LRR-repeat protein 15/At3g58940/PEG3-like LRR domain-containing protein</fullName>
    </recommendedName>
</protein>
<evidence type="ECO:0000313" key="3">
    <source>
        <dbReference type="Proteomes" id="UP001497444"/>
    </source>
</evidence>
<reference evidence="2" key="1">
    <citation type="submission" date="2024-02" db="EMBL/GenBank/DDBJ databases">
        <authorList>
            <consortium name="ELIXIR-Norway"/>
            <consortium name="Elixir Norway"/>
        </authorList>
    </citation>
    <scope>NUCLEOTIDE SEQUENCE</scope>
</reference>
<organism evidence="2 3">
    <name type="scientific">Sphagnum jensenii</name>
    <dbReference type="NCBI Taxonomy" id="128206"/>
    <lineage>
        <taxon>Eukaryota</taxon>
        <taxon>Viridiplantae</taxon>
        <taxon>Streptophyta</taxon>
        <taxon>Embryophyta</taxon>
        <taxon>Bryophyta</taxon>
        <taxon>Sphagnophytina</taxon>
        <taxon>Sphagnopsida</taxon>
        <taxon>Sphagnales</taxon>
        <taxon>Sphagnaceae</taxon>
        <taxon>Sphagnum</taxon>
    </lineage>
</organism>
<evidence type="ECO:0000259" key="1">
    <source>
        <dbReference type="Pfam" id="PF24758"/>
    </source>
</evidence>
<sequence>MEIKRSVLEKMGEILEFEGLVSEDTDFMLTKDPVVKISFLSLTSLTLKEIRVSGADLHALLLACPELQFLSLTNVFDICSSESGVTLEFTSFSLKAITLKG</sequence>
<proteinExistence type="predicted"/>
<name>A0ABP0W120_9BRYO</name>
<evidence type="ECO:0000313" key="2">
    <source>
        <dbReference type="EMBL" id="CAK9260434.1"/>
    </source>
</evidence>
<keyword evidence="3" id="KW-1185">Reference proteome</keyword>
<feature type="domain" description="F-box/LRR-repeat protein 15/At3g58940/PEG3-like LRR" evidence="1">
    <location>
        <begin position="31"/>
        <end position="96"/>
    </location>
</feature>
<dbReference type="Proteomes" id="UP001497444">
    <property type="component" value="Chromosome 13"/>
</dbReference>